<comment type="similarity">
    <text evidence="2">Belongs to the iron-containing alcohol dehydrogenase family.</text>
</comment>
<feature type="domain" description="Fe-containing alcohol dehydrogenase-like C-terminal" evidence="6">
    <location>
        <begin position="188"/>
        <end position="382"/>
    </location>
</feature>
<evidence type="ECO:0000256" key="4">
    <source>
        <dbReference type="ARBA" id="ARBA00023027"/>
    </source>
</evidence>
<dbReference type="Pfam" id="PF00465">
    <property type="entry name" value="Fe-ADH"/>
    <property type="match status" value="1"/>
</dbReference>
<dbReference type="eggNOG" id="COG1454">
    <property type="taxonomic scope" value="Bacteria"/>
</dbReference>
<keyword evidence="4" id="KW-0520">NAD</keyword>
<protein>
    <submittedName>
        <fullName evidence="7">Iron-containing alcohol dehydrogenase</fullName>
    </submittedName>
</protein>
<dbReference type="Pfam" id="PF25137">
    <property type="entry name" value="ADH_Fe_C"/>
    <property type="match status" value="1"/>
</dbReference>
<evidence type="ECO:0000259" key="5">
    <source>
        <dbReference type="Pfam" id="PF00465"/>
    </source>
</evidence>
<dbReference type="PANTHER" id="PTHR11496:SF102">
    <property type="entry name" value="ALCOHOL DEHYDROGENASE 4"/>
    <property type="match status" value="1"/>
</dbReference>
<name>D2R658_PIRSD</name>
<dbReference type="OrthoDB" id="9804734at2"/>
<dbReference type="EMBL" id="CP001848">
    <property type="protein sequence ID" value="ADB19143.1"/>
    <property type="molecule type" value="Genomic_DNA"/>
</dbReference>
<organism evidence="7 8">
    <name type="scientific">Pirellula staleyi (strain ATCC 27377 / DSM 6068 / ICPB 4128)</name>
    <name type="common">Pirella staleyi</name>
    <dbReference type="NCBI Taxonomy" id="530564"/>
    <lineage>
        <taxon>Bacteria</taxon>
        <taxon>Pseudomonadati</taxon>
        <taxon>Planctomycetota</taxon>
        <taxon>Planctomycetia</taxon>
        <taxon>Pirellulales</taxon>
        <taxon>Pirellulaceae</taxon>
        <taxon>Pirellula</taxon>
    </lineage>
</organism>
<evidence type="ECO:0000313" key="7">
    <source>
        <dbReference type="EMBL" id="ADB19143.1"/>
    </source>
</evidence>
<evidence type="ECO:0000256" key="1">
    <source>
        <dbReference type="ARBA" id="ARBA00001962"/>
    </source>
</evidence>
<dbReference type="InterPro" id="IPR039697">
    <property type="entry name" value="Alcohol_dehydrogenase_Fe"/>
</dbReference>
<evidence type="ECO:0000256" key="2">
    <source>
        <dbReference type="ARBA" id="ARBA00007358"/>
    </source>
</evidence>
<dbReference type="InterPro" id="IPR001670">
    <property type="entry name" value="ADH_Fe/GldA"/>
</dbReference>
<reference evidence="7 8" key="1">
    <citation type="journal article" date="2009" name="Stand. Genomic Sci.">
        <title>Complete genome sequence of Pirellula staleyi type strain (ATCC 27377).</title>
        <authorList>
            <person name="Clum A."/>
            <person name="Tindall B.J."/>
            <person name="Sikorski J."/>
            <person name="Ivanova N."/>
            <person name="Mavrommatis K."/>
            <person name="Lucas S."/>
            <person name="Glavina del Rio T."/>
            <person name="Nolan M."/>
            <person name="Chen F."/>
            <person name="Tice H."/>
            <person name="Pitluck S."/>
            <person name="Cheng J.F."/>
            <person name="Chertkov O."/>
            <person name="Brettin T."/>
            <person name="Han C."/>
            <person name="Detter J.C."/>
            <person name="Kuske C."/>
            <person name="Bruce D."/>
            <person name="Goodwin L."/>
            <person name="Ovchinikova G."/>
            <person name="Pati A."/>
            <person name="Mikhailova N."/>
            <person name="Chen A."/>
            <person name="Palaniappan K."/>
            <person name="Land M."/>
            <person name="Hauser L."/>
            <person name="Chang Y.J."/>
            <person name="Jeffries C.D."/>
            <person name="Chain P."/>
            <person name="Rohde M."/>
            <person name="Goker M."/>
            <person name="Bristow J."/>
            <person name="Eisen J.A."/>
            <person name="Markowitz V."/>
            <person name="Hugenholtz P."/>
            <person name="Kyrpides N.C."/>
            <person name="Klenk H.P."/>
            <person name="Lapidus A."/>
        </authorList>
    </citation>
    <scope>NUCLEOTIDE SEQUENCE [LARGE SCALE GENOMIC DNA]</scope>
    <source>
        <strain evidence="8">ATCC 27377 / DSM 6068 / ICPB 4128</strain>
    </source>
</reference>
<keyword evidence="3" id="KW-0560">Oxidoreductase</keyword>
<dbReference type="HOGENOM" id="CLU_007207_0_0_0"/>
<dbReference type="GO" id="GO:0046872">
    <property type="term" value="F:metal ion binding"/>
    <property type="evidence" value="ECO:0007669"/>
    <property type="project" value="InterPro"/>
</dbReference>
<sequence length="383" mass="40148">MQSFDFQPRTRIVFGPGKIEALGQLASEIGARRALVVSDPGVVAAGHTARGIASLEAAGIETHLFDGLAENPSTDDVAAGVKIARRYEPQLLIGLGGGSSMDCAKGINFIYTGGGEMKDYWGVGKALKEMLPMIAIPTTAGTGSETQSFALISDAKTHAKMACGDKKASCRVALLDPELTVTQPARVTALTGIDAISHALETFVTKKRNAASLAFSRESWRLLASHFAQVLAEPTNIEARGSMLLGASLAGLAIENSMLGAAHALANPLTAHYNIPHGQAVGVMLPHVIRFNGEQFAHWYVDLLSTRGDGDALPGPSDGVEGLAQFVTSLVEKSGLSTTLTQLKVDPASLETLAGEAAKQWTATFNPREVSASDLAAIYRAAI</sequence>
<accession>D2R658</accession>
<dbReference type="Gene3D" id="3.40.50.1970">
    <property type="match status" value="1"/>
</dbReference>
<dbReference type="PROSITE" id="PS00913">
    <property type="entry name" value="ADH_IRON_1"/>
    <property type="match status" value="1"/>
</dbReference>
<evidence type="ECO:0000256" key="3">
    <source>
        <dbReference type="ARBA" id="ARBA00023002"/>
    </source>
</evidence>
<evidence type="ECO:0000313" key="8">
    <source>
        <dbReference type="Proteomes" id="UP000001887"/>
    </source>
</evidence>
<dbReference type="PANTHER" id="PTHR11496">
    <property type="entry name" value="ALCOHOL DEHYDROGENASE"/>
    <property type="match status" value="1"/>
</dbReference>
<dbReference type="KEGG" id="psl:Psta_4501"/>
<dbReference type="Gene3D" id="1.20.1090.10">
    <property type="entry name" value="Dehydroquinate synthase-like - alpha domain"/>
    <property type="match status" value="1"/>
</dbReference>
<feature type="domain" description="Alcohol dehydrogenase iron-type/glycerol dehydrogenase GldA" evidence="5">
    <location>
        <begin position="10"/>
        <end position="177"/>
    </location>
</feature>
<dbReference type="Proteomes" id="UP000001887">
    <property type="component" value="Chromosome"/>
</dbReference>
<dbReference type="CDD" id="cd08551">
    <property type="entry name" value="Fe-ADH"/>
    <property type="match status" value="1"/>
</dbReference>
<dbReference type="STRING" id="530564.Psta_4501"/>
<proteinExistence type="inferred from homology"/>
<dbReference type="SUPFAM" id="SSF56796">
    <property type="entry name" value="Dehydroquinate synthase-like"/>
    <property type="match status" value="1"/>
</dbReference>
<dbReference type="InterPro" id="IPR056798">
    <property type="entry name" value="ADH_Fe_C"/>
</dbReference>
<gene>
    <name evidence="7" type="ordered locus">Psta_4501</name>
</gene>
<dbReference type="InterPro" id="IPR018211">
    <property type="entry name" value="ADH_Fe_CS"/>
</dbReference>
<keyword evidence="8" id="KW-1185">Reference proteome</keyword>
<dbReference type="FunFam" id="3.40.50.1970:FF:000003">
    <property type="entry name" value="Alcohol dehydrogenase, iron-containing"/>
    <property type="match status" value="1"/>
</dbReference>
<dbReference type="GO" id="GO:0004022">
    <property type="term" value="F:alcohol dehydrogenase (NAD+) activity"/>
    <property type="evidence" value="ECO:0007669"/>
    <property type="project" value="TreeGrafter"/>
</dbReference>
<dbReference type="AlphaFoldDB" id="D2R658"/>
<comment type="cofactor">
    <cofactor evidence="1">
        <name>Fe cation</name>
        <dbReference type="ChEBI" id="CHEBI:24875"/>
    </cofactor>
</comment>
<evidence type="ECO:0000259" key="6">
    <source>
        <dbReference type="Pfam" id="PF25137"/>
    </source>
</evidence>